<dbReference type="EMBL" id="CP146843">
    <property type="protein sequence ID" value="WYY26541.1"/>
    <property type="molecule type" value="Genomic_DNA"/>
</dbReference>
<evidence type="ECO:0000256" key="1">
    <source>
        <dbReference type="ARBA" id="ARBA00004141"/>
    </source>
</evidence>
<feature type="transmembrane region" description="Helical" evidence="6">
    <location>
        <begin position="690"/>
        <end position="709"/>
    </location>
</feature>
<sequence>MNDKKIKIEKNNPAFKIKGLTSEEVKYKIKNKQNNVITCNINKSFLSIFLTNIFSFFNFLLFIVVCIIIYIRRFDQLFFLVINMFNLSINIFQEIKAKITLDKISILKLNYTKVIRDGVLIETPIDNIVLNDILFVELGTQITADAKIQKGILEVDESLLTGESKSIVKKEGDILYSGSYVVSGSAYAEVFCVGSEMYISKLTKEAKKYKKIETPLLKSLYLLVCFVCFLSIPTILTLCLFPKQIDLDDTESVLKICGCIIAMIPSGLFLLTSTTLFIGFIKLAKQNAYVKDLFGIEMLSQIDVLCLDKTGTITTGEMTVKQVITYPNFNLFSDNLIATIINAFPDNNPTQKALYAKFCTSKLLKNAEKQNYTILNTKPFSSINKYSAVEIDTKGTFVLGAPEFILKQKFNQIQKDFQQQVQSGFRVLLLAQTDDLLENINDNTDYKIICLIALEEQIKEDTLETVNYFTQNGINVKIISGDNTDTVNCIAKKLKIIKSSQESINLVNLDDEALINASSKYNVFGRATPKQKQIIIQNLRKQNYNIAMIGDGVNDILAFKESNVSIAMASGNEASKNAANLILLDSQFSSLPKVVTEGRRVVNNLKKISVLFLSKTVTSFFLAIATIFCNLIFYFVQKENQIHVKFPLNPLQFNLIDIFFIGVPSFFLALEMNNKKTSKYFFKIVLPKACAYSSLILLFYIFLLFKFDLNIHNSNDIDKDISTLINLFSAFIFFILLIHNCIPFNKWKKILIFSVLFGFMSAFLLKYNINELKILVKSIF</sequence>
<name>A0ABZ2U8A3_ASHYP</name>
<feature type="transmembrane region" description="Helical" evidence="6">
    <location>
        <begin position="253"/>
        <end position="281"/>
    </location>
</feature>
<dbReference type="Pfam" id="PF00122">
    <property type="entry name" value="E1-E2_ATPase"/>
    <property type="match status" value="1"/>
</dbReference>
<comment type="subcellular location">
    <subcellularLocation>
        <location evidence="1">Membrane</location>
        <topology evidence="1">Multi-pass membrane protein</topology>
    </subcellularLocation>
</comment>
<dbReference type="InterPro" id="IPR036412">
    <property type="entry name" value="HAD-like_sf"/>
</dbReference>
<dbReference type="Gene3D" id="3.40.1110.10">
    <property type="entry name" value="Calcium-transporting ATPase, cytoplasmic domain N"/>
    <property type="match status" value="1"/>
</dbReference>
<keyword evidence="5 6" id="KW-0472">Membrane</keyword>
<keyword evidence="2 6" id="KW-0812">Transmembrane</keyword>
<dbReference type="Gene3D" id="1.20.1110.10">
    <property type="entry name" value="Calcium-transporting ATPase, transmembrane domain"/>
    <property type="match status" value="1"/>
</dbReference>
<dbReference type="SUPFAM" id="SSF81653">
    <property type="entry name" value="Calcium ATPase, transduction domain A"/>
    <property type="match status" value="1"/>
</dbReference>
<dbReference type="SUPFAM" id="SSF56784">
    <property type="entry name" value="HAD-like"/>
    <property type="match status" value="1"/>
</dbReference>
<dbReference type="SUPFAM" id="SSF81665">
    <property type="entry name" value="Calcium ATPase, transmembrane domain M"/>
    <property type="match status" value="1"/>
</dbReference>
<dbReference type="InterPro" id="IPR023298">
    <property type="entry name" value="ATPase_P-typ_TM_dom_sf"/>
</dbReference>
<feature type="transmembrane region" description="Helical" evidence="6">
    <location>
        <begin position="750"/>
        <end position="769"/>
    </location>
</feature>
<feature type="transmembrane region" description="Helical" evidence="6">
    <location>
        <begin position="220"/>
        <end position="241"/>
    </location>
</feature>
<feature type="transmembrane region" description="Helical" evidence="6">
    <location>
        <begin position="610"/>
        <end position="636"/>
    </location>
</feature>
<keyword evidence="3" id="KW-1278">Translocase</keyword>
<feature type="transmembrane region" description="Helical" evidence="6">
    <location>
        <begin position="721"/>
        <end position="738"/>
    </location>
</feature>
<dbReference type="InterPro" id="IPR018303">
    <property type="entry name" value="ATPase_P-typ_P_site"/>
</dbReference>
<feature type="transmembrane region" description="Helical" evidence="6">
    <location>
        <begin position="651"/>
        <end position="670"/>
    </location>
</feature>
<keyword evidence="9" id="KW-1185">Reference proteome</keyword>
<feature type="domain" description="P-type ATPase A" evidence="7">
    <location>
        <begin position="110"/>
        <end position="206"/>
    </location>
</feature>
<reference evidence="8" key="1">
    <citation type="submission" date="2024-03" db="EMBL/GenBank/DDBJ databases">
        <title>The Complete Genome of 'Candidatus Phytoplasma fraxini' AshY1 from the Ash Yellows Group.</title>
        <authorList>
            <person name="Boehm J.W."/>
            <person name="Huettel B."/>
            <person name="Schneider B."/>
            <person name="Kube M."/>
        </authorList>
    </citation>
    <scope>NUCLEOTIDE SEQUENCE [LARGE SCALE GENOMIC DNA]</scope>
    <source>
        <strain evidence="8">AshY1</strain>
    </source>
</reference>
<organism evidence="8 9">
    <name type="scientific">Ash yellows phytoplasma</name>
    <dbReference type="NCBI Taxonomy" id="35780"/>
    <lineage>
        <taxon>Bacteria</taxon>
        <taxon>Bacillati</taxon>
        <taxon>Mycoplasmatota</taxon>
        <taxon>Mollicutes</taxon>
        <taxon>Acholeplasmatales</taxon>
        <taxon>Acholeplasmataceae</taxon>
        <taxon>Candidatus Phytoplasma</taxon>
        <taxon>16SrVII (Ash yellows group)</taxon>
    </lineage>
</organism>
<dbReference type="PANTHER" id="PTHR42861">
    <property type="entry name" value="CALCIUM-TRANSPORTING ATPASE"/>
    <property type="match status" value="1"/>
</dbReference>
<feature type="transmembrane region" description="Helical" evidence="6">
    <location>
        <begin position="45"/>
        <end position="71"/>
    </location>
</feature>
<dbReference type="SFLD" id="SFLDS00003">
    <property type="entry name" value="Haloacid_Dehalogenase"/>
    <property type="match status" value="1"/>
</dbReference>
<evidence type="ECO:0000313" key="8">
    <source>
        <dbReference type="EMBL" id="WYY26541.1"/>
    </source>
</evidence>
<proteinExistence type="predicted"/>
<dbReference type="InterPro" id="IPR023214">
    <property type="entry name" value="HAD_sf"/>
</dbReference>
<keyword evidence="4 6" id="KW-1133">Transmembrane helix</keyword>
<evidence type="ECO:0000259" key="7">
    <source>
        <dbReference type="Pfam" id="PF00122"/>
    </source>
</evidence>
<dbReference type="InterPro" id="IPR044492">
    <property type="entry name" value="P_typ_ATPase_HD_dom"/>
</dbReference>
<evidence type="ECO:0000256" key="6">
    <source>
        <dbReference type="SAM" id="Phobius"/>
    </source>
</evidence>
<dbReference type="Gene3D" id="3.40.50.1000">
    <property type="entry name" value="HAD superfamily/HAD-like"/>
    <property type="match status" value="1"/>
</dbReference>
<dbReference type="Gene3D" id="2.70.150.10">
    <property type="entry name" value="Calcium-transporting ATPase, cytoplasmic transduction domain A"/>
    <property type="match status" value="1"/>
</dbReference>
<dbReference type="RefSeq" id="WP_341266440.1">
    <property type="nucleotide sequence ID" value="NZ_CP146843.1"/>
</dbReference>
<evidence type="ECO:0000256" key="5">
    <source>
        <dbReference type="ARBA" id="ARBA00023136"/>
    </source>
</evidence>
<dbReference type="InterPro" id="IPR023299">
    <property type="entry name" value="ATPase_P-typ_cyto_dom_N"/>
</dbReference>
<accession>A0ABZ2U8A3</accession>
<evidence type="ECO:0000256" key="4">
    <source>
        <dbReference type="ARBA" id="ARBA00022989"/>
    </source>
</evidence>
<gene>
    <name evidence="8" type="primary">ctpE</name>
    <name evidence="8" type="ORF">AshY1_04290</name>
</gene>
<dbReference type="Proteomes" id="UP001484199">
    <property type="component" value="Chromosome"/>
</dbReference>
<feature type="transmembrane region" description="Helical" evidence="6">
    <location>
        <begin position="77"/>
        <end position="95"/>
    </location>
</feature>
<dbReference type="PRINTS" id="PR00119">
    <property type="entry name" value="CATATPASE"/>
</dbReference>
<evidence type="ECO:0000256" key="2">
    <source>
        <dbReference type="ARBA" id="ARBA00022692"/>
    </source>
</evidence>
<dbReference type="NCBIfam" id="TIGR01494">
    <property type="entry name" value="ATPase_P-type"/>
    <property type="match status" value="3"/>
</dbReference>
<dbReference type="InterPro" id="IPR001757">
    <property type="entry name" value="P_typ_ATPase"/>
</dbReference>
<dbReference type="SUPFAM" id="SSF81660">
    <property type="entry name" value="Metal cation-transporting ATPase, ATP-binding domain N"/>
    <property type="match status" value="1"/>
</dbReference>
<protein>
    <submittedName>
        <fullName evidence="8">Calcium transporting HAD-IC family P-type ATPase</fullName>
    </submittedName>
</protein>
<dbReference type="Pfam" id="PF00702">
    <property type="entry name" value="Hydrolase"/>
    <property type="match status" value="1"/>
</dbReference>
<dbReference type="InterPro" id="IPR059000">
    <property type="entry name" value="ATPase_P-type_domA"/>
</dbReference>
<dbReference type="InterPro" id="IPR008250">
    <property type="entry name" value="ATPase_P-typ_transduc_dom_A_sf"/>
</dbReference>
<evidence type="ECO:0000256" key="3">
    <source>
        <dbReference type="ARBA" id="ARBA00022967"/>
    </source>
</evidence>
<dbReference type="PROSITE" id="PS00154">
    <property type="entry name" value="ATPASE_E1_E2"/>
    <property type="match status" value="1"/>
</dbReference>
<evidence type="ECO:0000313" key="9">
    <source>
        <dbReference type="Proteomes" id="UP001484199"/>
    </source>
</evidence>
<dbReference type="SFLD" id="SFLDG00002">
    <property type="entry name" value="C1.7:_P-type_atpase_like"/>
    <property type="match status" value="1"/>
</dbReference>
<dbReference type="SFLD" id="SFLDF00027">
    <property type="entry name" value="p-type_atpase"/>
    <property type="match status" value="1"/>
</dbReference>